<dbReference type="Pfam" id="PF02854">
    <property type="entry name" value="MIF4G"/>
    <property type="match status" value="1"/>
</dbReference>
<comment type="similarity">
    <text evidence="2">Belongs to the CWC22 family.</text>
</comment>
<dbReference type="AlphaFoldDB" id="A0A2U3EDH5"/>
<dbReference type="GO" id="GO:0003723">
    <property type="term" value="F:RNA binding"/>
    <property type="evidence" value="ECO:0007669"/>
    <property type="project" value="InterPro"/>
</dbReference>
<gene>
    <name evidence="6" type="ORF">PCL_11190</name>
</gene>
<dbReference type="InterPro" id="IPR003891">
    <property type="entry name" value="Initiation_fac_eIF4g_MI"/>
</dbReference>
<dbReference type="Proteomes" id="UP000245956">
    <property type="component" value="Unassembled WGS sequence"/>
</dbReference>
<dbReference type="PANTHER" id="PTHR18034">
    <property type="entry name" value="CELL CYCLE CONTROL PROTEIN CWF22-RELATED"/>
    <property type="match status" value="1"/>
</dbReference>
<reference evidence="6 7" key="1">
    <citation type="journal article" date="2016" name="Front. Microbiol.">
        <title>Genome and transcriptome sequences reveal the specific parasitism of the nematophagous Purpureocillium lilacinum 36-1.</title>
        <authorList>
            <person name="Xie J."/>
            <person name="Li S."/>
            <person name="Mo C."/>
            <person name="Xiao X."/>
            <person name="Peng D."/>
            <person name="Wang G."/>
            <person name="Xiao Y."/>
        </authorList>
    </citation>
    <scope>NUCLEOTIDE SEQUENCE [LARGE SCALE GENOMIC DNA]</scope>
    <source>
        <strain evidence="6 7">36-1</strain>
    </source>
</reference>
<feature type="region of interest" description="Disordered" evidence="4">
    <location>
        <begin position="1"/>
        <end position="29"/>
    </location>
</feature>
<dbReference type="InterPro" id="IPR016024">
    <property type="entry name" value="ARM-type_fold"/>
</dbReference>
<feature type="region of interest" description="Disordered" evidence="4">
    <location>
        <begin position="147"/>
        <end position="431"/>
    </location>
</feature>
<keyword evidence="3" id="KW-0539">Nucleus</keyword>
<dbReference type="EMBL" id="LCWV01000006">
    <property type="protein sequence ID" value="PWI72567.1"/>
    <property type="molecule type" value="Genomic_DNA"/>
</dbReference>
<dbReference type="SMART" id="SM00543">
    <property type="entry name" value="MIF4G"/>
    <property type="match status" value="1"/>
</dbReference>
<proteinExistence type="inferred from homology"/>
<dbReference type="SUPFAM" id="SSF48371">
    <property type="entry name" value="ARM repeat"/>
    <property type="match status" value="1"/>
</dbReference>
<evidence type="ECO:0000256" key="3">
    <source>
        <dbReference type="ARBA" id="ARBA00023242"/>
    </source>
</evidence>
<organism evidence="6 7">
    <name type="scientific">Purpureocillium lilacinum</name>
    <name type="common">Paecilomyces lilacinus</name>
    <dbReference type="NCBI Taxonomy" id="33203"/>
    <lineage>
        <taxon>Eukaryota</taxon>
        <taxon>Fungi</taxon>
        <taxon>Dikarya</taxon>
        <taxon>Ascomycota</taxon>
        <taxon>Pezizomycotina</taxon>
        <taxon>Sordariomycetes</taxon>
        <taxon>Hypocreomycetidae</taxon>
        <taxon>Hypocreales</taxon>
        <taxon>Ophiocordycipitaceae</taxon>
        <taxon>Purpureocillium</taxon>
    </lineage>
</organism>
<evidence type="ECO:0000256" key="2">
    <source>
        <dbReference type="ARBA" id="ARBA00006856"/>
    </source>
</evidence>
<feature type="compositionally biased region" description="Acidic residues" evidence="4">
    <location>
        <begin position="240"/>
        <end position="255"/>
    </location>
</feature>
<dbReference type="GO" id="GO:0042274">
    <property type="term" value="P:ribosomal small subunit biogenesis"/>
    <property type="evidence" value="ECO:0007669"/>
    <property type="project" value="TreeGrafter"/>
</dbReference>
<feature type="domain" description="MI" evidence="5">
    <location>
        <begin position="776"/>
        <end position="913"/>
    </location>
</feature>
<sequence length="1003" mass="111094">MSVASTEATGAKEGAQQVSPARHWSKLRRDPGGATTANFWLSWRNLPWLACLKFPDIATGFGLLLVARCHERLGPYPWDIRRPQSGNLFRDLTHEDAKDIVSCSSNKAPSHPQPTHSLHRDAILIPSLTMPANSVPELQQKLFRRMGIDAPTPGSGHQGHSGKRTTKPVSRKDERKAQRAQKKSQRYSRQDTSTSINRPVAHRAAEVTRPTHVVRSKRGQPLPLGSDEEDDDNEPLRDEDGSEGEVEDDDSDDETSAGYTDASPEPPTGTATGASLNAAVREKLSQDDAEIEDFERKLGIKKGRKSLPKSFADDGLDDLLGDLTANASESEDEGRKRKRDYEDWLTSKRRKATTQPAAGMGSDSEQSSEQSSDDDQTPEGTDDDDDDFGNRVDSSKAESRHRKLDASDESFEGFGSEADDASEPMARKRENPYVAPTTGVVVAKYVPPSMRNASASGDEAKGRLRKQIQGQINRLTDSNILSIVDAIEGFYQRNARGDVTEVLTDAMMAQICKPEALPDQFLVLIGGLCAAMYKIVGSSFGSHLIRRIVNDFGSEFERADRENSEESSIRKEASNIMTFLTQLYVFEVVSCKILFDYMERFLEDLSEMNVELLLRVCRMAGKLLRRDDSQALKHVSSALGKAVSKIGYANVSARTKFMIETISDLKNSKSKAKGIDSGIVSEHVLRIRKRLGELKSRSRRLEGLAPMGMSLKDVEGSDTQGKWWLVGASVPTYVGAAERAGNVARGRRGSDGNVSEDDEDMDFVLPDYPRKARAQGFSTMAQISIFTALLSANSHEHGYQQFVNLKLKKDEQLEIARVLVQCVGSEAQYNDYYALVGGLACQNSRVRFALQDRLWKIFRGLGESLFGEDGDEEETADGERMKDERRSANVARFYASLVADGALSIAVLKPLELPEVNRWTGAFVERFLVTLLRHCKGKDSKEDANVLRVFGPARETPTLAAGIHWFLRKRVRQSKLIGTKDGKKLERVRQRAQAVVQAVGIED</sequence>
<dbReference type="Gene3D" id="1.25.40.180">
    <property type="match status" value="1"/>
</dbReference>
<name>A0A2U3EDH5_PURLI</name>
<comment type="subcellular location">
    <subcellularLocation>
        <location evidence="1">Nucleus</location>
        <location evidence="1">Nucleolus</location>
    </subcellularLocation>
</comment>
<dbReference type="GO" id="GO:0005730">
    <property type="term" value="C:nucleolus"/>
    <property type="evidence" value="ECO:0007669"/>
    <property type="project" value="UniProtKB-SubCell"/>
</dbReference>
<feature type="compositionally biased region" description="Basic and acidic residues" evidence="4">
    <location>
        <begin position="388"/>
        <end position="398"/>
    </location>
</feature>
<dbReference type="PROSITE" id="PS51366">
    <property type="entry name" value="MI"/>
    <property type="match status" value="1"/>
</dbReference>
<dbReference type="InterPro" id="IPR003890">
    <property type="entry name" value="MIF4G-like_typ-3"/>
</dbReference>
<evidence type="ECO:0000259" key="5">
    <source>
        <dbReference type="PROSITE" id="PS51366"/>
    </source>
</evidence>
<evidence type="ECO:0000313" key="7">
    <source>
        <dbReference type="Proteomes" id="UP000245956"/>
    </source>
</evidence>
<feature type="compositionally biased region" description="Acidic residues" evidence="4">
    <location>
        <begin position="371"/>
        <end position="387"/>
    </location>
</feature>
<feature type="compositionally biased region" description="Basic and acidic residues" evidence="4">
    <location>
        <begin position="333"/>
        <end position="346"/>
    </location>
</feature>
<evidence type="ECO:0000313" key="6">
    <source>
        <dbReference type="EMBL" id="PWI72567.1"/>
    </source>
</evidence>
<evidence type="ECO:0000256" key="1">
    <source>
        <dbReference type="ARBA" id="ARBA00004604"/>
    </source>
</evidence>
<dbReference type="PANTHER" id="PTHR18034:SF4">
    <property type="entry name" value="NUCLEOLAR MIF4G DOMAIN-CONTAINING PROTEIN 1"/>
    <property type="match status" value="1"/>
</dbReference>
<accession>A0A2U3EDH5</accession>
<comment type="caution">
    <text evidence="6">The sequence shown here is derived from an EMBL/GenBank/DDBJ whole genome shotgun (WGS) entry which is preliminary data.</text>
</comment>
<evidence type="ECO:0000256" key="4">
    <source>
        <dbReference type="SAM" id="MobiDB-lite"/>
    </source>
</evidence>
<dbReference type="InterPro" id="IPR050781">
    <property type="entry name" value="CWC22_splicing_factor"/>
</dbReference>
<feature type="compositionally biased region" description="Acidic residues" evidence="4">
    <location>
        <begin position="407"/>
        <end position="422"/>
    </location>
</feature>
<protein>
    <submittedName>
        <fullName evidence="6">MIF4G domain-containing protein</fullName>
    </submittedName>
</protein>